<sequence>MDRCVTHPTKEQVRAYMLAREHDVRPPPPPDEIRRQLDWHVVSSEPDLALVSLCLLPARLGQFAMQAAFGWCFVPLSVPNTSRH</sequence>
<dbReference type="Proteomes" id="UP001206126">
    <property type="component" value="Unassembled WGS sequence"/>
</dbReference>
<reference evidence="1 2" key="1">
    <citation type="submission" date="2022-08" db="EMBL/GenBank/DDBJ databases">
        <title>Reclassification of Massilia species as members of the genera Telluria, Duganella, Pseudoduganella, Mokoshia gen. nov. and Zemynaea gen. nov. using orthogonal and non-orthogonal genome-based approaches.</title>
        <authorList>
            <person name="Bowman J.P."/>
        </authorList>
    </citation>
    <scope>NUCLEOTIDE SEQUENCE [LARGE SCALE GENOMIC DNA]</scope>
    <source>
        <strain evidence="1 2">JCM 31605</strain>
    </source>
</reference>
<comment type="caution">
    <text evidence="1">The sequence shown here is derived from an EMBL/GenBank/DDBJ whole genome shotgun (WGS) entry which is preliminary data.</text>
</comment>
<evidence type="ECO:0000313" key="1">
    <source>
        <dbReference type="EMBL" id="MCS0808804.1"/>
    </source>
</evidence>
<evidence type="ECO:0000313" key="2">
    <source>
        <dbReference type="Proteomes" id="UP001206126"/>
    </source>
</evidence>
<keyword evidence="2" id="KW-1185">Reference proteome</keyword>
<name>A0ABT2DD52_9BURK</name>
<gene>
    <name evidence="1" type="ORF">NX774_12810</name>
</gene>
<dbReference type="EMBL" id="JANUHB010000002">
    <property type="protein sequence ID" value="MCS0808804.1"/>
    <property type="molecule type" value="Genomic_DNA"/>
</dbReference>
<organism evidence="1 2">
    <name type="scientific">Massilia agilis</name>
    <dbReference type="NCBI Taxonomy" id="1811226"/>
    <lineage>
        <taxon>Bacteria</taxon>
        <taxon>Pseudomonadati</taxon>
        <taxon>Pseudomonadota</taxon>
        <taxon>Betaproteobacteria</taxon>
        <taxon>Burkholderiales</taxon>
        <taxon>Oxalobacteraceae</taxon>
        <taxon>Telluria group</taxon>
        <taxon>Massilia</taxon>
    </lineage>
</organism>
<protein>
    <submittedName>
        <fullName evidence="1">Uncharacterized protein</fullName>
    </submittedName>
</protein>
<dbReference type="RefSeq" id="WP_258822561.1">
    <property type="nucleotide sequence ID" value="NZ_JANUHB010000002.1"/>
</dbReference>
<proteinExistence type="predicted"/>
<accession>A0ABT2DD52</accession>